<keyword evidence="2" id="KW-1185">Reference proteome</keyword>
<protein>
    <submittedName>
        <fullName evidence="1">Uncharacterized protein</fullName>
    </submittedName>
</protein>
<reference evidence="1" key="1">
    <citation type="submission" date="2020-12" db="EMBL/GenBank/DDBJ databases">
        <title>Leucobacter sp. CAS1, isolated from Chromium sludge.</title>
        <authorList>
            <person name="Xu Z."/>
        </authorList>
    </citation>
    <scope>NUCLEOTIDE SEQUENCE</scope>
    <source>
        <strain evidence="1">CSA1</strain>
    </source>
</reference>
<dbReference type="Proteomes" id="UP000608530">
    <property type="component" value="Unassembled WGS sequence"/>
</dbReference>
<comment type="caution">
    <text evidence="1">The sequence shown here is derived from an EMBL/GenBank/DDBJ whole genome shotgun (WGS) entry which is preliminary data.</text>
</comment>
<proteinExistence type="predicted"/>
<accession>A0A934Q734</accession>
<organism evidence="1 2">
    <name type="scientific">Leucobacter chromiisoli</name>
    <dbReference type="NCBI Taxonomy" id="2796471"/>
    <lineage>
        <taxon>Bacteria</taxon>
        <taxon>Bacillati</taxon>
        <taxon>Actinomycetota</taxon>
        <taxon>Actinomycetes</taxon>
        <taxon>Micrococcales</taxon>
        <taxon>Microbacteriaceae</taxon>
        <taxon>Leucobacter</taxon>
    </lineage>
</organism>
<dbReference type="AlphaFoldDB" id="A0A934Q734"/>
<evidence type="ECO:0000313" key="2">
    <source>
        <dbReference type="Proteomes" id="UP000608530"/>
    </source>
</evidence>
<dbReference type="EMBL" id="JAEHOH010000006">
    <property type="protein sequence ID" value="MBK0418276.1"/>
    <property type="molecule type" value="Genomic_DNA"/>
</dbReference>
<name>A0A934Q734_9MICO</name>
<sequence>MPDGDGWLILREPEFDKEQYELLAALHEHEASVNDLGIPLDEAMSPLADPDHPNATHAYVAKPVRDWAEQAVYEAQQDEKWNGDNYTPARKWRVERVDL</sequence>
<evidence type="ECO:0000313" key="1">
    <source>
        <dbReference type="EMBL" id="MBK0418276.1"/>
    </source>
</evidence>
<gene>
    <name evidence="1" type="ORF">JD276_04425</name>
</gene>